<feature type="compositionally biased region" description="Acidic residues" evidence="7">
    <location>
        <begin position="171"/>
        <end position="182"/>
    </location>
</feature>
<dbReference type="WBParaSite" id="SVE_0738400.1">
    <property type="protein sequence ID" value="SVE_0738400.1"/>
    <property type="gene ID" value="SVE_0738400"/>
</dbReference>
<evidence type="ECO:0000256" key="7">
    <source>
        <dbReference type="SAM" id="MobiDB-lite"/>
    </source>
</evidence>
<feature type="region of interest" description="Disordered" evidence="7">
    <location>
        <begin position="162"/>
        <end position="185"/>
    </location>
</feature>
<reference evidence="8" key="1">
    <citation type="submission" date="2014-07" db="EMBL/GenBank/DDBJ databases">
        <authorList>
            <person name="Martin A.A"/>
            <person name="De Silva N."/>
        </authorList>
    </citation>
    <scope>NUCLEOTIDE SEQUENCE</scope>
</reference>
<name>A0A0K0FEU5_STRVS</name>
<keyword evidence="6" id="KW-0010">Activator</keyword>
<comment type="subcellular location">
    <subcellularLocation>
        <location evidence="1 6">Nucleus</location>
    </subcellularLocation>
</comment>
<reference evidence="9" key="2">
    <citation type="submission" date="2015-08" db="UniProtKB">
        <authorList>
            <consortium name="WormBaseParasite"/>
        </authorList>
    </citation>
    <scope>IDENTIFICATION</scope>
</reference>
<dbReference type="AlphaFoldDB" id="A0A0K0FEU5"/>
<dbReference type="PANTHER" id="PTHR13104">
    <property type="entry name" value="MED-6-RELATED"/>
    <property type="match status" value="1"/>
</dbReference>
<dbReference type="Gene3D" id="3.10.450.580">
    <property type="entry name" value="Mediator complex, subunit Med6"/>
    <property type="match status" value="1"/>
</dbReference>
<evidence type="ECO:0000256" key="6">
    <source>
        <dbReference type="RuleBase" id="RU364143"/>
    </source>
</evidence>
<evidence type="ECO:0000256" key="2">
    <source>
        <dbReference type="ARBA" id="ARBA00007526"/>
    </source>
</evidence>
<keyword evidence="3 6" id="KW-0805">Transcription regulation</keyword>
<evidence type="ECO:0000256" key="5">
    <source>
        <dbReference type="ARBA" id="ARBA00023242"/>
    </source>
</evidence>
<evidence type="ECO:0000256" key="1">
    <source>
        <dbReference type="ARBA" id="ARBA00004123"/>
    </source>
</evidence>
<dbReference type="Proteomes" id="UP000035680">
    <property type="component" value="Unassembled WGS sequence"/>
</dbReference>
<dbReference type="InterPro" id="IPR007018">
    <property type="entry name" value="Mediator_Med6"/>
</dbReference>
<comment type="similarity">
    <text evidence="2 6">Belongs to the Mediator complex subunit 6 family.</text>
</comment>
<dbReference type="GO" id="GO:0016592">
    <property type="term" value="C:mediator complex"/>
    <property type="evidence" value="ECO:0007669"/>
    <property type="project" value="InterPro"/>
</dbReference>
<organism evidence="8 9">
    <name type="scientific">Strongyloides venezuelensis</name>
    <name type="common">Threadworm</name>
    <dbReference type="NCBI Taxonomy" id="75913"/>
    <lineage>
        <taxon>Eukaryota</taxon>
        <taxon>Metazoa</taxon>
        <taxon>Ecdysozoa</taxon>
        <taxon>Nematoda</taxon>
        <taxon>Chromadorea</taxon>
        <taxon>Rhabditida</taxon>
        <taxon>Tylenchina</taxon>
        <taxon>Panagrolaimomorpha</taxon>
        <taxon>Strongyloidoidea</taxon>
        <taxon>Strongyloididae</taxon>
        <taxon>Strongyloides</taxon>
    </lineage>
</organism>
<proteinExistence type="inferred from homology"/>
<keyword evidence="4 6" id="KW-0804">Transcription</keyword>
<protein>
    <recommendedName>
        <fullName evidence="6">Mediator of RNA polymerase II transcription subunit 6</fullName>
    </recommendedName>
    <alternativeName>
        <fullName evidence="6">Mediator complex subunit 6</fullName>
    </alternativeName>
</protein>
<comment type="subunit">
    <text evidence="6">Component of the Mediator complex.</text>
</comment>
<dbReference type="GO" id="GO:0006357">
    <property type="term" value="P:regulation of transcription by RNA polymerase II"/>
    <property type="evidence" value="ECO:0007669"/>
    <property type="project" value="InterPro"/>
</dbReference>
<keyword evidence="8" id="KW-1185">Reference proteome</keyword>
<comment type="function">
    <text evidence="6">Component of the Mediator complex, a coactivator involved in the regulated transcription of nearly all RNA polymerase II-dependent genes. Mediator functions as a bridge to convey information from gene-specific regulatory proteins to the basal RNA polymerase II transcription machinery. Mediator is recruited to promoters by direct interactions with regulatory proteins and serves as a scaffold for the assembly of a functional preinitiation complex with RNA polymerase II and the general transcription factors.</text>
</comment>
<evidence type="ECO:0000313" key="8">
    <source>
        <dbReference type="Proteomes" id="UP000035680"/>
    </source>
</evidence>
<dbReference type="GO" id="GO:0003712">
    <property type="term" value="F:transcription coregulator activity"/>
    <property type="evidence" value="ECO:0007669"/>
    <property type="project" value="InterPro"/>
</dbReference>
<sequence length="208" mass="24316">MAHPVHQAPPNLLTYSFKNPLWPPNFINADNVLNYFCDPANIFYDKSSCNAVLTMQMGNQQLDNNYIQNQLINMTGIQYVLVGIHHPLYIICKQVRNSPEEVTPHCYYYVMNGVVYQCPDMYSSIQCRLVSALHPMKKALTEVIDLCRFNVAKGYSWEFKNKPTKTSDEKEDKEDDKDFEDPVEARSTNFQRTRTDYIMHMMMKKHKI</sequence>
<dbReference type="InterPro" id="IPR038566">
    <property type="entry name" value="Mediator_Med6_sf"/>
</dbReference>
<dbReference type="STRING" id="75913.A0A0K0FEU5"/>
<accession>A0A0K0FEU5</accession>
<evidence type="ECO:0000256" key="4">
    <source>
        <dbReference type="ARBA" id="ARBA00023163"/>
    </source>
</evidence>
<gene>
    <name evidence="6" type="primary">MED6</name>
</gene>
<dbReference type="Pfam" id="PF04934">
    <property type="entry name" value="Med6"/>
    <property type="match status" value="1"/>
</dbReference>
<evidence type="ECO:0000313" key="9">
    <source>
        <dbReference type="WBParaSite" id="SVE_0738400.1"/>
    </source>
</evidence>
<evidence type="ECO:0000256" key="3">
    <source>
        <dbReference type="ARBA" id="ARBA00023015"/>
    </source>
</evidence>
<keyword evidence="5 6" id="KW-0539">Nucleus</keyword>